<evidence type="ECO:0000313" key="3">
    <source>
        <dbReference type="Proteomes" id="UP000318521"/>
    </source>
</evidence>
<feature type="transmembrane region" description="Helical" evidence="1">
    <location>
        <begin position="89"/>
        <end position="110"/>
    </location>
</feature>
<evidence type="ECO:0000313" key="2">
    <source>
        <dbReference type="EMBL" id="TSB46093.1"/>
    </source>
</evidence>
<sequence>MIEGYAWLVLILAAFRLTRLLVYDEITSWVRQPFVETKEEVVDGQSVYYLEPSGKGLRRWMGKLLSCHWCMGVWTTSFLYGGWLLWPGVFIYLAHILALAGAAAIIESLIQVLKD</sequence>
<dbReference type="InterPro" id="IPR010773">
    <property type="entry name" value="Mycophage_PG1_Gp7"/>
</dbReference>
<keyword evidence="1" id="KW-0812">Transmembrane</keyword>
<keyword evidence="3" id="KW-1185">Reference proteome</keyword>
<dbReference type="EMBL" id="VLXZ01000007">
    <property type="protein sequence ID" value="TSB46093.1"/>
    <property type="molecule type" value="Genomic_DNA"/>
</dbReference>
<proteinExistence type="predicted"/>
<dbReference type="OrthoDB" id="4722315at2"/>
<dbReference type="RefSeq" id="WP_143848987.1">
    <property type="nucleotide sequence ID" value="NZ_VLXZ01000007.1"/>
</dbReference>
<comment type="caution">
    <text evidence="2">The sequence shown here is derived from an EMBL/GenBank/DDBJ whole genome shotgun (WGS) entry which is preliminary data.</text>
</comment>
<dbReference type="Proteomes" id="UP000318521">
    <property type="component" value="Unassembled WGS sequence"/>
</dbReference>
<gene>
    <name evidence="2" type="ORF">FN960_12040</name>
</gene>
<dbReference type="Pfam" id="PF07098">
    <property type="entry name" value="DUF1360"/>
    <property type="match status" value="1"/>
</dbReference>
<organism evidence="2 3">
    <name type="scientific">Alkalicoccobacillus porphyridii</name>
    <dbReference type="NCBI Taxonomy" id="2597270"/>
    <lineage>
        <taxon>Bacteria</taxon>
        <taxon>Bacillati</taxon>
        <taxon>Bacillota</taxon>
        <taxon>Bacilli</taxon>
        <taxon>Bacillales</taxon>
        <taxon>Bacillaceae</taxon>
        <taxon>Alkalicoccobacillus</taxon>
    </lineage>
</organism>
<feature type="transmembrane region" description="Helical" evidence="1">
    <location>
        <begin position="64"/>
        <end position="83"/>
    </location>
</feature>
<reference evidence="2 3" key="1">
    <citation type="submission" date="2019-07" db="EMBL/GenBank/DDBJ databases">
        <authorList>
            <person name="Park Y.J."/>
            <person name="Jeong S.E."/>
            <person name="Jung H.S."/>
        </authorList>
    </citation>
    <scope>NUCLEOTIDE SEQUENCE [LARGE SCALE GENOMIC DNA]</scope>
    <source>
        <strain evidence="3">P16(2019)</strain>
    </source>
</reference>
<accession>A0A553ZXC4</accession>
<name>A0A553ZXC4_9BACI</name>
<keyword evidence="1" id="KW-0472">Membrane</keyword>
<feature type="transmembrane region" description="Helical" evidence="1">
    <location>
        <begin position="6"/>
        <end position="22"/>
    </location>
</feature>
<evidence type="ECO:0000256" key="1">
    <source>
        <dbReference type="SAM" id="Phobius"/>
    </source>
</evidence>
<keyword evidence="1" id="KW-1133">Transmembrane helix</keyword>
<dbReference type="AlphaFoldDB" id="A0A553ZXC4"/>
<protein>
    <submittedName>
        <fullName evidence="2">DUF1360 domain-containing protein</fullName>
    </submittedName>
</protein>